<dbReference type="InParanoid" id="A0A5J5F9N5"/>
<dbReference type="PANTHER" id="PTHR21405">
    <property type="entry name" value="CDNA SEQUENCE BC021608"/>
    <property type="match status" value="1"/>
</dbReference>
<dbReference type="OrthoDB" id="539634at2759"/>
<dbReference type="PANTHER" id="PTHR21405:SF0">
    <property type="entry name" value="TETRATRICOPEPTIDE REPEAT PROTEIN 36"/>
    <property type="match status" value="1"/>
</dbReference>
<comment type="caution">
    <text evidence="2">The sequence shown here is derived from an EMBL/GenBank/DDBJ whole genome shotgun (WGS) entry which is preliminary data.</text>
</comment>
<dbReference type="InterPro" id="IPR011990">
    <property type="entry name" value="TPR-like_helical_dom_sf"/>
</dbReference>
<protein>
    <submittedName>
        <fullName evidence="2">Uncharacterized protein</fullName>
    </submittedName>
</protein>
<dbReference type="SUPFAM" id="SSF48452">
    <property type="entry name" value="TPR-like"/>
    <property type="match status" value="1"/>
</dbReference>
<sequence length="195" mass="20724">MAAATQLSPHDSTTLALLFDPEASPSTNLTPISAELPPDPHFPPETLAALADTERRAITLADSAPQDALALLDALLRSHPQYASAYNNRAQLRRLLSLPPAAVRADLEQAVALARPRARLAPVSALQARVLSNAYTQLGALLLREGKEDEAGAAFQEAARYGGEVARTMAVKLNPLARLCGAIVKEAMRKEMSVG</sequence>
<organism evidence="2 3">
    <name type="scientific">Sphaerosporella brunnea</name>
    <dbReference type="NCBI Taxonomy" id="1250544"/>
    <lineage>
        <taxon>Eukaryota</taxon>
        <taxon>Fungi</taxon>
        <taxon>Dikarya</taxon>
        <taxon>Ascomycota</taxon>
        <taxon>Pezizomycotina</taxon>
        <taxon>Pezizomycetes</taxon>
        <taxon>Pezizales</taxon>
        <taxon>Pyronemataceae</taxon>
        <taxon>Sphaerosporella</taxon>
    </lineage>
</organism>
<comment type="similarity">
    <text evidence="1">Belongs to the TTC36 family.</text>
</comment>
<dbReference type="Proteomes" id="UP000326924">
    <property type="component" value="Unassembled WGS sequence"/>
</dbReference>
<proteinExistence type="inferred from homology"/>
<accession>A0A5J5F9N5</accession>
<name>A0A5J5F9N5_9PEZI</name>
<keyword evidence="3" id="KW-1185">Reference proteome</keyword>
<dbReference type="GO" id="GO:0006570">
    <property type="term" value="P:tyrosine metabolic process"/>
    <property type="evidence" value="ECO:0007669"/>
    <property type="project" value="TreeGrafter"/>
</dbReference>
<dbReference type="Gene3D" id="1.25.40.10">
    <property type="entry name" value="Tetratricopeptide repeat domain"/>
    <property type="match status" value="1"/>
</dbReference>
<evidence type="ECO:0000313" key="2">
    <source>
        <dbReference type="EMBL" id="KAA8913664.1"/>
    </source>
</evidence>
<reference evidence="2 3" key="1">
    <citation type="submission" date="2019-09" db="EMBL/GenBank/DDBJ databases">
        <title>Draft genome of the ectomycorrhizal ascomycete Sphaerosporella brunnea.</title>
        <authorList>
            <consortium name="DOE Joint Genome Institute"/>
            <person name="Benucci G.M."/>
            <person name="Marozzi G."/>
            <person name="Antonielli L."/>
            <person name="Sanchez S."/>
            <person name="Marco P."/>
            <person name="Wang X."/>
            <person name="Falini L.B."/>
            <person name="Barry K."/>
            <person name="Haridas S."/>
            <person name="Lipzen A."/>
            <person name="Labutti K."/>
            <person name="Grigoriev I.V."/>
            <person name="Murat C."/>
            <person name="Martin F."/>
            <person name="Albertini E."/>
            <person name="Donnini D."/>
            <person name="Bonito G."/>
        </authorList>
    </citation>
    <scope>NUCLEOTIDE SEQUENCE [LARGE SCALE GENOMIC DNA]</scope>
    <source>
        <strain evidence="2 3">Sb_GMNB300</strain>
    </source>
</reference>
<dbReference type="EMBL" id="VXIS01000013">
    <property type="protein sequence ID" value="KAA8913664.1"/>
    <property type="molecule type" value="Genomic_DNA"/>
</dbReference>
<dbReference type="InterPro" id="IPR038906">
    <property type="entry name" value="TTC36"/>
</dbReference>
<gene>
    <name evidence="2" type="ORF">FN846DRAFT_902726</name>
</gene>
<evidence type="ECO:0000313" key="3">
    <source>
        <dbReference type="Proteomes" id="UP000326924"/>
    </source>
</evidence>
<evidence type="ECO:0000256" key="1">
    <source>
        <dbReference type="ARBA" id="ARBA00006995"/>
    </source>
</evidence>
<dbReference type="AlphaFoldDB" id="A0A5J5F9N5"/>